<organism evidence="1 2">
    <name type="scientific">Ampelomyces quisqualis</name>
    <name type="common">Powdery mildew agent</name>
    <dbReference type="NCBI Taxonomy" id="50730"/>
    <lineage>
        <taxon>Eukaryota</taxon>
        <taxon>Fungi</taxon>
        <taxon>Dikarya</taxon>
        <taxon>Ascomycota</taxon>
        <taxon>Pezizomycotina</taxon>
        <taxon>Dothideomycetes</taxon>
        <taxon>Pleosporomycetidae</taxon>
        <taxon>Pleosporales</taxon>
        <taxon>Pleosporineae</taxon>
        <taxon>Phaeosphaeriaceae</taxon>
        <taxon>Ampelomyces</taxon>
    </lineage>
</organism>
<protein>
    <submittedName>
        <fullName evidence="1">Uncharacterized protein</fullName>
    </submittedName>
</protein>
<proteinExistence type="predicted"/>
<gene>
    <name evidence="1" type="ORF">BDU57DRAFT_478585</name>
</gene>
<keyword evidence="2" id="KW-1185">Reference proteome</keyword>
<reference evidence="1" key="1">
    <citation type="journal article" date="2020" name="Stud. Mycol.">
        <title>101 Dothideomycetes genomes: a test case for predicting lifestyles and emergence of pathogens.</title>
        <authorList>
            <person name="Haridas S."/>
            <person name="Albert R."/>
            <person name="Binder M."/>
            <person name="Bloem J."/>
            <person name="Labutti K."/>
            <person name="Salamov A."/>
            <person name="Andreopoulos B."/>
            <person name="Baker S."/>
            <person name="Barry K."/>
            <person name="Bills G."/>
            <person name="Bluhm B."/>
            <person name="Cannon C."/>
            <person name="Castanera R."/>
            <person name="Culley D."/>
            <person name="Daum C."/>
            <person name="Ezra D."/>
            <person name="Gonzalez J."/>
            <person name="Henrissat B."/>
            <person name="Kuo A."/>
            <person name="Liang C."/>
            <person name="Lipzen A."/>
            <person name="Lutzoni F."/>
            <person name="Magnuson J."/>
            <person name="Mondo S."/>
            <person name="Nolan M."/>
            <person name="Ohm R."/>
            <person name="Pangilinan J."/>
            <person name="Park H.-J."/>
            <person name="Ramirez L."/>
            <person name="Alfaro M."/>
            <person name="Sun H."/>
            <person name="Tritt A."/>
            <person name="Yoshinaga Y."/>
            <person name="Zwiers L.-H."/>
            <person name="Turgeon B."/>
            <person name="Goodwin S."/>
            <person name="Spatafora J."/>
            <person name="Crous P."/>
            <person name="Grigoriev I."/>
        </authorList>
    </citation>
    <scope>NUCLEOTIDE SEQUENCE</scope>
    <source>
        <strain evidence="1">HMLAC05119</strain>
    </source>
</reference>
<dbReference type="OrthoDB" id="3690919at2759"/>
<sequence length="253" mass="27923">MDPSHETRLAPSPITGYSYHEYAPPAIEPCATFFDESGAKAPGRFHLISCGHLVAVVESDRRCGRNCHHAFTLANAQTAASDSQNRHIASYHSLSDITTQAFDLLYCETCNGIPVDRYKIMKPSEGSSQLRRAVALTRPVLSGALMLQDHQIDATLCSPVFRANQEFCSEHTFHKLLCGHLVLSMSQRFCASNCVDSLHGSSIRQSDAIVCLECVTRAEMIFQRYARLQERAKSGVDGLGADMDPQSLSRWDA</sequence>
<dbReference type="EMBL" id="ML979137">
    <property type="protein sequence ID" value="KAF1914465.1"/>
    <property type="molecule type" value="Genomic_DNA"/>
</dbReference>
<dbReference type="Proteomes" id="UP000800096">
    <property type="component" value="Unassembled WGS sequence"/>
</dbReference>
<evidence type="ECO:0000313" key="1">
    <source>
        <dbReference type="EMBL" id="KAF1914465.1"/>
    </source>
</evidence>
<evidence type="ECO:0000313" key="2">
    <source>
        <dbReference type="Proteomes" id="UP000800096"/>
    </source>
</evidence>
<name>A0A6A5QFZ3_AMPQU</name>
<accession>A0A6A5QFZ3</accession>
<dbReference type="AlphaFoldDB" id="A0A6A5QFZ3"/>